<accession>A0A0L9VKS9</accession>
<dbReference type="EMBL" id="CM003380">
    <property type="protein sequence ID" value="KOM55339.1"/>
    <property type="molecule type" value="Genomic_DNA"/>
</dbReference>
<name>A0A0L9VKS9_PHAAN</name>
<organism evidence="2 3">
    <name type="scientific">Phaseolus angularis</name>
    <name type="common">Azuki bean</name>
    <name type="synonym">Vigna angularis</name>
    <dbReference type="NCBI Taxonomy" id="3914"/>
    <lineage>
        <taxon>Eukaryota</taxon>
        <taxon>Viridiplantae</taxon>
        <taxon>Streptophyta</taxon>
        <taxon>Embryophyta</taxon>
        <taxon>Tracheophyta</taxon>
        <taxon>Spermatophyta</taxon>
        <taxon>Magnoliopsida</taxon>
        <taxon>eudicotyledons</taxon>
        <taxon>Gunneridae</taxon>
        <taxon>Pentapetalae</taxon>
        <taxon>rosids</taxon>
        <taxon>fabids</taxon>
        <taxon>Fabales</taxon>
        <taxon>Fabaceae</taxon>
        <taxon>Papilionoideae</taxon>
        <taxon>50 kb inversion clade</taxon>
        <taxon>NPAAA clade</taxon>
        <taxon>indigoferoid/millettioid clade</taxon>
        <taxon>Phaseoleae</taxon>
        <taxon>Vigna</taxon>
    </lineage>
</organism>
<dbReference type="Gramene" id="KOM55339">
    <property type="protein sequence ID" value="KOM55339"/>
    <property type="gene ID" value="LR48_Vigan10g123100"/>
</dbReference>
<gene>
    <name evidence="2" type="ORF">LR48_Vigan10g123100</name>
</gene>
<reference evidence="3" key="1">
    <citation type="journal article" date="2015" name="Proc. Natl. Acad. Sci. U.S.A.">
        <title>Genome sequencing of adzuki bean (Vigna angularis) provides insight into high starch and low fat accumulation and domestication.</title>
        <authorList>
            <person name="Yang K."/>
            <person name="Tian Z."/>
            <person name="Chen C."/>
            <person name="Luo L."/>
            <person name="Zhao B."/>
            <person name="Wang Z."/>
            <person name="Yu L."/>
            <person name="Li Y."/>
            <person name="Sun Y."/>
            <person name="Li W."/>
            <person name="Chen Y."/>
            <person name="Li Y."/>
            <person name="Zhang Y."/>
            <person name="Ai D."/>
            <person name="Zhao J."/>
            <person name="Shang C."/>
            <person name="Ma Y."/>
            <person name="Wu B."/>
            <person name="Wang M."/>
            <person name="Gao L."/>
            <person name="Sun D."/>
            <person name="Zhang P."/>
            <person name="Guo F."/>
            <person name="Wang W."/>
            <person name="Li Y."/>
            <person name="Wang J."/>
            <person name="Varshney R.K."/>
            <person name="Wang J."/>
            <person name="Ling H.Q."/>
            <person name="Wan P."/>
        </authorList>
    </citation>
    <scope>NUCLEOTIDE SEQUENCE</scope>
    <source>
        <strain evidence="3">cv. Jingnong 6</strain>
    </source>
</reference>
<dbReference type="Proteomes" id="UP000053144">
    <property type="component" value="Chromosome 10"/>
</dbReference>
<dbReference type="AlphaFoldDB" id="A0A0L9VKS9"/>
<evidence type="ECO:0000256" key="1">
    <source>
        <dbReference type="SAM" id="MobiDB-lite"/>
    </source>
</evidence>
<protein>
    <submittedName>
        <fullName evidence="2">Uncharacterized protein</fullName>
    </submittedName>
</protein>
<sequence length="133" mass="15634">MNHCPCRNTDNGTKNPMPPDRTNKERERDKMEARSNKSKRNRREKERMGSSRGRQRGRVKDLHDGSILAIQSRALLKPEKAAVSWMTMRHGKCLMNVSMKVYEWIKESQAPKAFQEGRKLEENVQNRHKVFEL</sequence>
<feature type="compositionally biased region" description="Basic and acidic residues" evidence="1">
    <location>
        <begin position="21"/>
        <end position="35"/>
    </location>
</feature>
<feature type="region of interest" description="Disordered" evidence="1">
    <location>
        <begin position="1"/>
        <end position="64"/>
    </location>
</feature>
<evidence type="ECO:0000313" key="2">
    <source>
        <dbReference type="EMBL" id="KOM55339.1"/>
    </source>
</evidence>
<proteinExistence type="predicted"/>
<evidence type="ECO:0000313" key="3">
    <source>
        <dbReference type="Proteomes" id="UP000053144"/>
    </source>
</evidence>